<evidence type="ECO:0000313" key="2">
    <source>
        <dbReference type="EMBL" id="EOY49206.1"/>
    </source>
</evidence>
<protein>
    <submittedName>
        <fullName evidence="2">Uncharacterized protein</fullName>
    </submittedName>
</protein>
<name>A0A7U9DX39_STRLI</name>
<sequence length="52" mass="5468">MGLLGLRNRGAPRGTPRDQRADRGRRPSRGRPGRPEGPRTVAGARGGGRGPP</sequence>
<dbReference type="EMBL" id="CM001889">
    <property type="protein sequence ID" value="EOY49206.1"/>
    <property type="molecule type" value="Genomic_DNA"/>
</dbReference>
<accession>A0A7U9DX39</accession>
<evidence type="ECO:0000256" key="1">
    <source>
        <dbReference type="SAM" id="MobiDB-lite"/>
    </source>
</evidence>
<evidence type="ECO:0000313" key="3">
    <source>
        <dbReference type="Proteomes" id="UP000014062"/>
    </source>
</evidence>
<dbReference type="AlphaFoldDB" id="A0A7U9DX39"/>
<feature type="region of interest" description="Disordered" evidence="1">
    <location>
        <begin position="1"/>
        <end position="52"/>
    </location>
</feature>
<dbReference type="Proteomes" id="UP000014062">
    <property type="component" value="Chromosome"/>
</dbReference>
<proteinExistence type="predicted"/>
<gene>
    <name evidence="2" type="ORF">SLI_4497</name>
</gene>
<organism evidence="2 3">
    <name type="scientific">Streptomyces lividans 1326</name>
    <dbReference type="NCBI Taxonomy" id="1200984"/>
    <lineage>
        <taxon>Bacteria</taxon>
        <taxon>Bacillati</taxon>
        <taxon>Actinomycetota</taxon>
        <taxon>Actinomycetes</taxon>
        <taxon>Kitasatosporales</taxon>
        <taxon>Streptomycetaceae</taxon>
        <taxon>Streptomyces</taxon>
    </lineage>
</organism>
<feature type="compositionally biased region" description="Basic and acidic residues" evidence="1">
    <location>
        <begin position="15"/>
        <end position="25"/>
    </location>
</feature>
<reference evidence="3" key="1">
    <citation type="journal article" date="2013" name="Genome Biol. Evol.">
        <title>The genome sequence of Streptomyces lividans 66 reveals a novel tRNA-dependent peptide biosynthetic system within a metal-related genomic island.</title>
        <authorList>
            <person name="Cruz-Morales P."/>
            <person name="Vijgenboom E."/>
            <person name="Iruegas-Bocardo F."/>
            <person name="Girard G."/>
            <person name="Yanez-Guerra L.A."/>
            <person name="Ramos-Aboites H.E."/>
            <person name="Pernodet J.L."/>
            <person name="Anne J."/>
            <person name="van Wezel G.P."/>
            <person name="Barona-Gomez F."/>
        </authorList>
    </citation>
    <scope>NUCLEOTIDE SEQUENCE [LARGE SCALE GENOMIC DNA]</scope>
    <source>
        <strain evidence="3">1326</strain>
    </source>
</reference>